<keyword evidence="4" id="KW-0699">rRNA-binding</keyword>
<keyword evidence="2 4" id="KW-0689">Ribosomal protein</keyword>
<evidence type="ECO:0000313" key="8">
    <source>
        <dbReference type="EMBL" id="OQB71776.1"/>
    </source>
</evidence>
<dbReference type="PANTHER" id="PTHR12934">
    <property type="entry name" value="50S RIBOSOMAL PROTEIN L15"/>
    <property type="match status" value="1"/>
</dbReference>
<feature type="compositionally biased region" description="Basic residues" evidence="6">
    <location>
        <begin position="36"/>
        <end position="45"/>
    </location>
</feature>
<keyword evidence="4" id="KW-0694">RNA-binding</keyword>
<dbReference type="Pfam" id="PF00828">
    <property type="entry name" value="Ribosomal_L27A"/>
    <property type="match status" value="1"/>
</dbReference>
<dbReference type="HAMAP" id="MF_01341">
    <property type="entry name" value="Ribosomal_uL15"/>
    <property type="match status" value="1"/>
</dbReference>
<evidence type="ECO:0000259" key="7">
    <source>
        <dbReference type="Pfam" id="PF00828"/>
    </source>
</evidence>
<name>A0A1V6C4H7_UNCT6</name>
<dbReference type="GO" id="GO:0003735">
    <property type="term" value="F:structural constituent of ribosome"/>
    <property type="evidence" value="ECO:0007669"/>
    <property type="project" value="InterPro"/>
</dbReference>
<comment type="function">
    <text evidence="4">Binds to the 23S rRNA.</text>
</comment>
<dbReference type="Proteomes" id="UP000485562">
    <property type="component" value="Unassembled WGS sequence"/>
</dbReference>
<evidence type="ECO:0000256" key="1">
    <source>
        <dbReference type="ARBA" id="ARBA00007320"/>
    </source>
</evidence>
<comment type="caution">
    <text evidence="8">The sequence shown here is derived from an EMBL/GenBank/DDBJ whole genome shotgun (WGS) entry which is preliminary data.</text>
</comment>
<dbReference type="EMBL" id="MWDQ01000150">
    <property type="protein sequence ID" value="OQB71776.1"/>
    <property type="molecule type" value="Genomic_DNA"/>
</dbReference>
<evidence type="ECO:0000256" key="3">
    <source>
        <dbReference type="ARBA" id="ARBA00023274"/>
    </source>
</evidence>
<accession>A0A1V6C4H7</accession>
<organism evidence="8">
    <name type="scientific">candidate division TA06 bacterium ADurb.Bin131</name>
    <dbReference type="NCBI Taxonomy" id="1852827"/>
    <lineage>
        <taxon>Bacteria</taxon>
        <taxon>Bacteria division TA06</taxon>
    </lineage>
</organism>
<dbReference type="InterPro" id="IPR001196">
    <property type="entry name" value="Ribosomal_uL15_CS"/>
</dbReference>
<sequence>MLKIHNLKASPHSKHRRKILGRGESSGHGGQSTRGNKGHKSRSGYHRVGDFEGGQMPLVRRLPKRGFNHPEKIKISVVNINRINQKFDSGETVSPETLAEKGIIKNQNCIVKILGEGKINKSFNVCAHSFSEKARNLIEKSGGKITIIKK</sequence>
<comment type="subunit">
    <text evidence="4">Part of the 50S ribosomal subunit.</text>
</comment>
<reference evidence="8" key="1">
    <citation type="submission" date="2017-02" db="EMBL/GenBank/DDBJ databases">
        <title>Delving into the versatile metabolic prowess of the omnipresent phylum Bacteroidetes.</title>
        <authorList>
            <person name="Nobu M.K."/>
            <person name="Mei R."/>
            <person name="Narihiro T."/>
            <person name="Kuroda K."/>
            <person name="Liu W.-T."/>
        </authorList>
    </citation>
    <scope>NUCLEOTIDE SEQUENCE</scope>
    <source>
        <strain evidence="8">ADurb.Bin131</strain>
    </source>
</reference>
<protein>
    <recommendedName>
        <fullName evidence="4">Large ribosomal subunit protein uL15</fullName>
    </recommendedName>
</protein>
<dbReference type="GO" id="GO:0022625">
    <property type="term" value="C:cytosolic large ribosomal subunit"/>
    <property type="evidence" value="ECO:0007669"/>
    <property type="project" value="TreeGrafter"/>
</dbReference>
<feature type="compositionally biased region" description="Basic residues" evidence="6">
    <location>
        <begin position="11"/>
        <end position="20"/>
    </location>
</feature>
<keyword evidence="3 4" id="KW-0687">Ribonucleoprotein</keyword>
<dbReference type="InterPro" id="IPR036227">
    <property type="entry name" value="Ribosomal_uL15/eL18_sf"/>
</dbReference>
<proteinExistence type="inferred from homology"/>
<gene>
    <name evidence="4 8" type="primary">rplO</name>
    <name evidence="8" type="ORF">BWX89_01697</name>
</gene>
<evidence type="ECO:0000256" key="5">
    <source>
        <dbReference type="RuleBase" id="RU003888"/>
    </source>
</evidence>
<dbReference type="GO" id="GO:0006412">
    <property type="term" value="P:translation"/>
    <property type="evidence" value="ECO:0007669"/>
    <property type="project" value="UniProtKB-UniRule"/>
</dbReference>
<comment type="similarity">
    <text evidence="1 4 5">Belongs to the universal ribosomal protein uL15 family.</text>
</comment>
<dbReference type="InterPro" id="IPR021131">
    <property type="entry name" value="Ribosomal_uL15/eL18"/>
</dbReference>
<evidence type="ECO:0000256" key="4">
    <source>
        <dbReference type="HAMAP-Rule" id="MF_01341"/>
    </source>
</evidence>
<dbReference type="AlphaFoldDB" id="A0A1V6C4H7"/>
<dbReference type="GO" id="GO:0019843">
    <property type="term" value="F:rRNA binding"/>
    <property type="evidence" value="ECO:0007669"/>
    <property type="project" value="UniProtKB-UniRule"/>
</dbReference>
<dbReference type="PANTHER" id="PTHR12934:SF11">
    <property type="entry name" value="LARGE RIBOSOMAL SUBUNIT PROTEIN UL15M"/>
    <property type="match status" value="1"/>
</dbReference>
<dbReference type="InterPro" id="IPR005749">
    <property type="entry name" value="Ribosomal_uL15_bac-type"/>
</dbReference>
<dbReference type="PROSITE" id="PS00475">
    <property type="entry name" value="RIBOSOMAL_L15"/>
    <property type="match status" value="1"/>
</dbReference>
<dbReference type="Gene3D" id="3.100.10.10">
    <property type="match status" value="1"/>
</dbReference>
<feature type="region of interest" description="Disordered" evidence="6">
    <location>
        <begin position="1"/>
        <end position="52"/>
    </location>
</feature>
<feature type="domain" description="Large ribosomal subunit protein uL15/eL18" evidence="7">
    <location>
        <begin position="77"/>
        <end position="146"/>
    </location>
</feature>
<dbReference type="NCBIfam" id="TIGR01071">
    <property type="entry name" value="rplO_bact"/>
    <property type="match status" value="1"/>
</dbReference>
<evidence type="ECO:0000256" key="2">
    <source>
        <dbReference type="ARBA" id="ARBA00022980"/>
    </source>
</evidence>
<evidence type="ECO:0000256" key="6">
    <source>
        <dbReference type="SAM" id="MobiDB-lite"/>
    </source>
</evidence>
<dbReference type="SUPFAM" id="SSF52080">
    <property type="entry name" value="Ribosomal proteins L15p and L18e"/>
    <property type="match status" value="1"/>
</dbReference>
<dbReference type="InterPro" id="IPR030878">
    <property type="entry name" value="Ribosomal_uL15"/>
</dbReference>